<dbReference type="AlphaFoldDB" id="A0A7V7KWU5"/>
<evidence type="ECO:0000259" key="2">
    <source>
        <dbReference type="Pfam" id="PF13525"/>
    </source>
</evidence>
<accession>A0A7V7KWU5</accession>
<reference evidence="3 4" key="1">
    <citation type="submission" date="2018-07" db="EMBL/GenBank/DDBJ databases">
        <title>Pseudomonas laoshanensis sp. nov., isolated from soil.</title>
        <authorList>
            <person name="Sun J."/>
            <person name="Yu L."/>
            <person name="Wang M."/>
            <person name="Zhang C."/>
        </authorList>
    </citation>
    <scope>NUCLEOTIDE SEQUENCE [LARGE SCALE GENOMIC DNA]</scope>
    <source>
        <strain evidence="3 4">Y22</strain>
    </source>
</reference>
<evidence type="ECO:0000313" key="4">
    <source>
        <dbReference type="Proteomes" id="UP000463138"/>
    </source>
</evidence>
<dbReference type="Pfam" id="PF13525">
    <property type="entry name" value="YfiO"/>
    <property type="match status" value="1"/>
</dbReference>
<evidence type="ECO:0000256" key="1">
    <source>
        <dbReference type="ARBA" id="ARBA00022729"/>
    </source>
</evidence>
<sequence>MAREAAMTIFFTLTLERHFMRVILLIMLAVGIAGCATTGNNARMDKVDNAALVDARAKLGLGRCDLELANEILALGYPGLEQEAAYTCLEQGQVQAVERLLTDFQARHPAAANLDYSAYLLALAQFIRFELAEGDDQARLTTGRRAHDGLVAFVRQYPESSYRQEVAPRLEALHEGMASAEYGLALADIEAGRRELGAKRLRYVVQNYSRSDAAGSAKQWLEQRATP</sequence>
<dbReference type="InterPro" id="IPR011990">
    <property type="entry name" value="TPR-like_helical_dom_sf"/>
</dbReference>
<name>A0A7V7KWU5_9GAMM</name>
<organism evidence="3 4">
    <name type="scientific">Halopseudomonas laoshanensis</name>
    <dbReference type="NCBI Taxonomy" id="2268758"/>
    <lineage>
        <taxon>Bacteria</taxon>
        <taxon>Pseudomonadati</taxon>
        <taxon>Pseudomonadota</taxon>
        <taxon>Gammaproteobacteria</taxon>
        <taxon>Pseudomonadales</taxon>
        <taxon>Pseudomonadaceae</taxon>
        <taxon>Halopseudomonas</taxon>
    </lineage>
</organism>
<dbReference type="EMBL" id="QOVF01000001">
    <property type="protein sequence ID" value="KAA0695938.1"/>
    <property type="molecule type" value="Genomic_DNA"/>
</dbReference>
<dbReference type="Proteomes" id="UP000463138">
    <property type="component" value="Unassembled WGS sequence"/>
</dbReference>
<dbReference type="Gene3D" id="1.25.40.10">
    <property type="entry name" value="Tetratricopeptide repeat domain"/>
    <property type="match status" value="1"/>
</dbReference>
<dbReference type="PROSITE" id="PS51257">
    <property type="entry name" value="PROKAR_LIPOPROTEIN"/>
    <property type="match status" value="1"/>
</dbReference>
<comment type="caution">
    <text evidence="3">The sequence shown here is derived from an EMBL/GenBank/DDBJ whole genome shotgun (WGS) entry which is preliminary data.</text>
</comment>
<dbReference type="InterPro" id="IPR039565">
    <property type="entry name" value="BamD-like"/>
</dbReference>
<evidence type="ECO:0000313" key="3">
    <source>
        <dbReference type="EMBL" id="KAA0695938.1"/>
    </source>
</evidence>
<keyword evidence="1" id="KW-0732">Signal</keyword>
<dbReference type="OrthoDB" id="5794262at2"/>
<keyword evidence="4" id="KW-1185">Reference proteome</keyword>
<gene>
    <name evidence="3" type="ORF">DT594_00780</name>
</gene>
<proteinExistence type="predicted"/>
<feature type="domain" description="Outer membrane lipoprotein BamD-like" evidence="2">
    <location>
        <begin position="83"/>
        <end position="217"/>
    </location>
</feature>
<protein>
    <submittedName>
        <fullName evidence="3">Outer membrane protein assembly factor BamD</fullName>
    </submittedName>
</protein>